<gene>
    <name evidence="1" type="ORF">HK103_006876</name>
</gene>
<name>A0AAD5Y6P6_9FUNG</name>
<keyword evidence="2" id="KW-1185">Reference proteome</keyword>
<proteinExistence type="predicted"/>
<protein>
    <submittedName>
        <fullName evidence="1">Uncharacterized protein</fullName>
    </submittedName>
</protein>
<dbReference type="AlphaFoldDB" id="A0AAD5Y6P6"/>
<sequence>MYVGQEESTGEDQLLFIPPEDDTLDITEIREKKEKGRPKRTGIFKDDKVLYALCSHNGISESQYLSSGSRIASIDMCHYNFPMITGLHHFPQITSLCIVAQDIREIGGLEAFKKRM</sequence>
<evidence type="ECO:0000313" key="1">
    <source>
        <dbReference type="EMBL" id="KAJ3254724.1"/>
    </source>
</evidence>
<reference evidence="1" key="1">
    <citation type="submission" date="2020-05" db="EMBL/GenBank/DDBJ databases">
        <title>Phylogenomic resolution of chytrid fungi.</title>
        <authorList>
            <person name="Stajich J.E."/>
            <person name="Amses K."/>
            <person name="Simmons R."/>
            <person name="Seto K."/>
            <person name="Myers J."/>
            <person name="Bonds A."/>
            <person name="Quandt C.A."/>
            <person name="Barry K."/>
            <person name="Liu P."/>
            <person name="Grigoriev I."/>
            <person name="Longcore J.E."/>
            <person name="James T.Y."/>
        </authorList>
    </citation>
    <scope>NUCLEOTIDE SEQUENCE</scope>
    <source>
        <strain evidence="1">PLAUS21</strain>
    </source>
</reference>
<dbReference type="Proteomes" id="UP001210925">
    <property type="component" value="Unassembled WGS sequence"/>
</dbReference>
<evidence type="ECO:0000313" key="2">
    <source>
        <dbReference type="Proteomes" id="UP001210925"/>
    </source>
</evidence>
<comment type="caution">
    <text evidence="1">The sequence shown here is derived from an EMBL/GenBank/DDBJ whole genome shotgun (WGS) entry which is preliminary data.</text>
</comment>
<dbReference type="EMBL" id="JADGKB010000079">
    <property type="protein sequence ID" value="KAJ3254724.1"/>
    <property type="molecule type" value="Genomic_DNA"/>
</dbReference>
<organism evidence="1 2">
    <name type="scientific">Boothiomyces macroporosus</name>
    <dbReference type="NCBI Taxonomy" id="261099"/>
    <lineage>
        <taxon>Eukaryota</taxon>
        <taxon>Fungi</taxon>
        <taxon>Fungi incertae sedis</taxon>
        <taxon>Chytridiomycota</taxon>
        <taxon>Chytridiomycota incertae sedis</taxon>
        <taxon>Chytridiomycetes</taxon>
        <taxon>Rhizophydiales</taxon>
        <taxon>Terramycetaceae</taxon>
        <taxon>Boothiomyces</taxon>
    </lineage>
</organism>
<accession>A0AAD5Y6P6</accession>